<organism evidence="2 3">
    <name type="scientific">Forsythia ovata</name>
    <dbReference type="NCBI Taxonomy" id="205694"/>
    <lineage>
        <taxon>Eukaryota</taxon>
        <taxon>Viridiplantae</taxon>
        <taxon>Streptophyta</taxon>
        <taxon>Embryophyta</taxon>
        <taxon>Tracheophyta</taxon>
        <taxon>Spermatophyta</taxon>
        <taxon>Magnoliopsida</taxon>
        <taxon>eudicotyledons</taxon>
        <taxon>Gunneridae</taxon>
        <taxon>Pentapetalae</taxon>
        <taxon>asterids</taxon>
        <taxon>lamiids</taxon>
        <taxon>Lamiales</taxon>
        <taxon>Oleaceae</taxon>
        <taxon>Forsythieae</taxon>
        <taxon>Forsythia</taxon>
    </lineage>
</organism>
<proteinExistence type="predicted"/>
<gene>
    <name evidence="2" type="ORF">Fot_30290</name>
</gene>
<dbReference type="EMBL" id="JBFOLJ010000008">
    <property type="protein sequence ID" value="KAL2516319.1"/>
    <property type="molecule type" value="Genomic_DNA"/>
</dbReference>
<comment type="caution">
    <text evidence="2">The sequence shown here is derived from an EMBL/GenBank/DDBJ whole genome shotgun (WGS) entry which is preliminary data.</text>
</comment>
<dbReference type="Proteomes" id="UP001604277">
    <property type="component" value="Unassembled WGS sequence"/>
</dbReference>
<protein>
    <submittedName>
        <fullName evidence="2">Uncharacterized protein</fullName>
    </submittedName>
</protein>
<sequence>MDVNKYADLPTTTSGAGLRSYGRKGGQYHGRDGSQLGNYGITTGLDVDLFLENVKKATRHPGRVRSPPQSAFGRFKGFLLIMWSIRGLASLLYASGDLPPTKFYKELKNLGPPLP</sequence>
<evidence type="ECO:0000256" key="1">
    <source>
        <dbReference type="SAM" id="MobiDB-lite"/>
    </source>
</evidence>
<name>A0ABD1TUC9_9LAMI</name>
<keyword evidence="3" id="KW-1185">Reference proteome</keyword>
<evidence type="ECO:0000313" key="3">
    <source>
        <dbReference type="Proteomes" id="UP001604277"/>
    </source>
</evidence>
<dbReference type="AlphaFoldDB" id="A0ABD1TUC9"/>
<reference evidence="3" key="1">
    <citation type="submission" date="2024-07" db="EMBL/GenBank/DDBJ databases">
        <title>Two chromosome-level genome assemblies of Korean endemic species Abeliophyllum distichum and Forsythia ovata (Oleaceae).</title>
        <authorList>
            <person name="Jang H."/>
        </authorList>
    </citation>
    <scope>NUCLEOTIDE SEQUENCE [LARGE SCALE GENOMIC DNA]</scope>
</reference>
<evidence type="ECO:0000313" key="2">
    <source>
        <dbReference type="EMBL" id="KAL2516319.1"/>
    </source>
</evidence>
<feature type="region of interest" description="Disordered" evidence="1">
    <location>
        <begin position="17"/>
        <end position="38"/>
    </location>
</feature>
<accession>A0ABD1TUC9</accession>